<protein>
    <submittedName>
        <fullName evidence="2">Uncharacterized protein</fullName>
    </submittedName>
</protein>
<keyword evidence="1" id="KW-1133">Transmembrane helix</keyword>
<reference evidence="2 3" key="1">
    <citation type="submission" date="2019-01" db="EMBL/GenBank/DDBJ databases">
        <authorList>
            <person name="Chen W.-M."/>
        </authorList>
    </citation>
    <scope>NUCLEOTIDE SEQUENCE [LARGE SCALE GENOMIC DNA]</scope>
    <source>
        <strain evidence="2 3">YBJ-36</strain>
    </source>
</reference>
<accession>A0A3S2V030</accession>
<name>A0A3S2V030_9SPHI</name>
<dbReference type="Proteomes" id="UP000282759">
    <property type="component" value="Unassembled WGS sequence"/>
</dbReference>
<proteinExistence type="predicted"/>
<evidence type="ECO:0000313" key="2">
    <source>
        <dbReference type="EMBL" id="RVT98235.1"/>
    </source>
</evidence>
<keyword evidence="1" id="KW-0472">Membrane</keyword>
<feature type="transmembrane region" description="Helical" evidence="1">
    <location>
        <begin position="106"/>
        <end position="124"/>
    </location>
</feature>
<gene>
    <name evidence="2" type="ORF">EOD41_17845</name>
</gene>
<feature type="transmembrane region" description="Helical" evidence="1">
    <location>
        <begin position="7"/>
        <end position="26"/>
    </location>
</feature>
<comment type="caution">
    <text evidence="2">The sequence shown here is derived from an EMBL/GenBank/DDBJ whole genome shotgun (WGS) entry which is preliminary data.</text>
</comment>
<sequence length="140" mass="15531">MKAFEYALKMWQASVLLPPVVLAFYFTVTQYEAEPLSFILTAVVVGIIYSFPSFVIFAFMCYCLAGKNLTQVQQKSLLSFAGMALIVFAFNLFYDGILTHGVRQGYLGYVATYTCVLVAVIWCYKPDAVESSAVKDIGAL</sequence>
<evidence type="ECO:0000256" key="1">
    <source>
        <dbReference type="SAM" id="Phobius"/>
    </source>
</evidence>
<dbReference type="AlphaFoldDB" id="A0A3S2V030"/>
<evidence type="ECO:0000313" key="3">
    <source>
        <dbReference type="Proteomes" id="UP000282759"/>
    </source>
</evidence>
<feature type="transmembrane region" description="Helical" evidence="1">
    <location>
        <begin position="38"/>
        <end position="65"/>
    </location>
</feature>
<organism evidence="2 3">
    <name type="scientific">Mucilaginibacter limnophilus</name>
    <dbReference type="NCBI Taxonomy" id="1932778"/>
    <lineage>
        <taxon>Bacteria</taxon>
        <taxon>Pseudomonadati</taxon>
        <taxon>Bacteroidota</taxon>
        <taxon>Sphingobacteriia</taxon>
        <taxon>Sphingobacteriales</taxon>
        <taxon>Sphingobacteriaceae</taxon>
        <taxon>Mucilaginibacter</taxon>
    </lineage>
</organism>
<feature type="transmembrane region" description="Helical" evidence="1">
    <location>
        <begin position="77"/>
        <end position="94"/>
    </location>
</feature>
<dbReference type="EMBL" id="SACK01000009">
    <property type="protein sequence ID" value="RVT98235.1"/>
    <property type="molecule type" value="Genomic_DNA"/>
</dbReference>
<dbReference type="RefSeq" id="WP_127707475.1">
    <property type="nucleotide sequence ID" value="NZ_SACK01000009.1"/>
</dbReference>
<keyword evidence="3" id="KW-1185">Reference proteome</keyword>
<keyword evidence="1" id="KW-0812">Transmembrane</keyword>